<name>A0A5C7VYT0_9PROT</name>
<evidence type="ECO:0000313" key="1">
    <source>
        <dbReference type="EMBL" id="TXI29358.1"/>
    </source>
</evidence>
<gene>
    <name evidence="1" type="ORF">E6Q60_04400</name>
</gene>
<comment type="caution">
    <text evidence="1">The sequence shown here is derived from an EMBL/GenBank/DDBJ whole genome shotgun (WGS) entry which is preliminary data.</text>
</comment>
<proteinExistence type="predicted"/>
<dbReference type="AlphaFoldDB" id="A0A5C7VYT0"/>
<organism evidence="1 2">
    <name type="scientific">Nitrosomonas oligotropha</name>
    <dbReference type="NCBI Taxonomy" id="42354"/>
    <lineage>
        <taxon>Bacteria</taxon>
        <taxon>Pseudomonadati</taxon>
        <taxon>Pseudomonadota</taxon>
        <taxon>Betaproteobacteria</taxon>
        <taxon>Nitrosomonadales</taxon>
        <taxon>Nitrosomonadaceae</taxon>
        <taxon>Nitrosomonas</taxon>
    </lineage>
</organism>
<protein>
    <submittedName>
        <fullName evidence="1">Uncharacterized protein</fullName>
    </submittedName>
</protein>
<evidence type="ECO:0000313" key="2">
    <source>
        <dbReference type="Proteomes" id="UP000321055"/>
    </source>
</evidence>
<reference evidence="1 2" key="1">
    <citation type="submission" date="2018-09" db="EMBL/GenBank/DDBJ databases">
        <title>Metagenome Assembled Genomes from an Advanced Water Purification Facility.</title>
        <authorList>
            <person name="Stamps B.W."/>
            <person name="Spear J.R."/>
        </authorList>
    </citation>
    <scope>NUCLEOTIDE SEQUENCE [LARGE SCALE GENOMIC DNA]</scope>
    <source>
        <strain evidence="1">Bin_54_1</strain>
    </source>
</reference>
<dbReference type="Proteomes" id="UP000321055">
    <property type="component" value="Unassembled WGS sequence"/>
</dbReference>
<accession>A0A5C7VYT0</accession>
<sequence length="275" mass="30785">MKGNLLRLSLTERHELKLFDGLVKGNNRPTRAKFLQTAFGKDWQFIYRDKEYTYIGSGSDGIYVYGAIGKRIVKQHFSPPEEGLRPIAVDYWEKSVFILNIDENQQVAFIEQNNEVGTGVALVSALVSHINRYAGSNEYKIDSFVLPKKNGFWEAVAEYPDPITELSFSYVVPNMFFGGSDATRKSLNKYKERNNAKNVDIKIRNPDGIMLNDDDVRSSVAYVEGGAGVAKAKSGKHIVYSSDDNAESLALPDEVKDMLDAGKTPKDDIDGKIKR</sequence>
<dbReference type="EMBL" id="SSFX01000036">
    <property type="protein sequence ID" value="TXI29358.1"/>
    <property type="molecule type" value="Genomic_DNA"/>
</dbReference>